<dbReference type="Pfam" id="PF04479">
    <property type="entry name" value="RTA1"/>
    <property type="match status" value="1"/>
</dbReference>
<dbReference type="Proteomes" id="UP000521872">
    <property type="component" value="Unassembled WGS sequence"/>
</dbReference>
<dbReference type="InterPro" id="IPR007568">
    <property type="entry name" value="RTA1"/>
</dbReference>
<evidence type="ECO:0000256" key="5">
    <source>
        <dbReference type="SAM" id="Phobius"/>
    </source>
</evidence>
<feature type="transmembrane region" description="Helical" evidence="5">
    <location>
        <begin position="161"/>
        <end position="185"/>
    </location>
</feature>
<gene>
    <name evidence="6" type="ORF">D9613_009876</name>
</gene>
<evidence type="ECO:0008006" key="8">
    <source>
        <dbReference type="Google" id="ProtNLM"/>
    </source>
</evidence>
<feature type="transmembrane region" description="Helical" evidence="5">
    <location>
        <begin position="20"/>
        <end position="39"/>
    </location>
</feature>
<dbReference type="AlphaFoldDB" id="A0A8H4QWH0"/>
<sequence>MSGSHGPPPNRPPTALYGYIPTRGIAVLFLLLFIFSTGLHVGQAIKYRTHWLLYTAVLCGALEILGWAARLWSSYSPLAGIPFQIQITATIIAPTPLLAASFVIFGEIIKMLGPCYSRISAKWYTIIFSTCDVLALVIQGAGGGIAATAHELQGANKGGNIMLVGIVFQLIVILTYAGLAVEFLWRYQEQRPTSRAINGNAERGEMTHNVKQMLCGLAFSFIVFFIRSIYRMVELSDGWSGRIIRTQVYFNVLDGAMIVLAIYTINLFHPGRLAISATTKTEKDAKYMPGSGSSSETNLRMDYINV</sequence>
<dbReference type="EMBL" id="JAACJL010000017">
    <property type="protein sequence ID" value="KAF4618707.1"/>
    <property type="molecule type" value="Genomic_DNA"/>
</dbReference>
<feature type="transmembrane region" description="Helical" evidence="5">
    <location>
        <begin position="250"/>
        <end position="268"/>
    </location>
</feature>
<feature type="transmembrane region" description="Helical" evidence="5">
    <location>
        <begin position="81"/>
        <end position="105"/>
    </location>
</feature>
<keyword evidence="7" id="KW-1185">Reference proteome</keyword>
<reference evidence="6 7" key="1">
    <citation type="submission" date="2019-12" db="EMBL/GenBank/DDBJ databases">
        <authorList>
            <person name="Floudas D."/>
            <person name="Bentzer J."/>
            <person name="Ahren D."/>
            <person name="Johansson T."/>
            <person name="Persson P."/>
            <person name="Tunlid A."/>
        </authorList>
    </citation>
    <scope>NUCLEOTIDE SEQUENCE [LARGE SCALE GENOMIC DNA]</scope>
    <source>
        <strain evidence="6 7">CBS 102.39</strain>
    </source>
</reference>
<evidence type="ECO:0000313" key="7">
    <source>
        <dbReference type="Proteomes" id="UP000521872"/>
    </source>
</evidence>
<evidence type="ECO:0000256" key="2">
    <source>
        <dbReference type="ARBA" id="ARBA00022692"/>
    </source>
</evidence>
<organism evidence="6 7">
    <name type="scientific">Agrocybe pediades</name>
    <dbReference type="NCBI Taxonomy" id="84607"/>
    <lineage>
        <taxon>Eukaryota</taxon>
        <taxon>Fungi</taxon>
        <taxon>Dikarya</taxon>
        <taxon>Basidiomycota</taxon>
        <taxon>Agaricomycotina</taxon>
        <taxon>Agaricomycetes</taxon>
        <taxon>Agaricomycetidae</taxon>
        <taxon>Agaricales</taxon>
        <taxon>Agaricineae</taxon>
        <taxon>Strophariaceae</taxon>
        <taxon>Agrocybe</taxon>
    </lineage>
</organism>
<name>A0A8H4QWH0_9AGAR</name>
<feature type="transmembrane region" description="Helical" evidence="5">
    <location>
        <begin position="51"/>
        <end position="69"/>
    </location>
</feature>
<feature type="transmembrane region" description="Helical" evidence="5">
    <location>
        <begin position="213"/>
        <end position="230"/>
    </location>
</feature>
<dbReference type="GO" id="GO:0005886">
    <property type="term" value="C:plasma membrane"/>
    <property type="evidence" value="ECO:0007669"/>
    <property type="project" value="TreeGrafter"/>
</dbReference>
<accession>A0A8H4QWH0</accession>
<dbReference type="GO" id="GO:0000324">
    <property type="term" value="C:fungal-type vacuole"/>
    <property type="evidence" value="ECO:0007669"/>
    <property type="project" value="TreeGrafter"/>
</dbReference>
<comment type="subcellular location">
    <subcellularLocation>
        <location evidence="1">Membrane</location>
        <topology evidence="1">Multi-pass membrane protein</topology>
    </subcellularLocation>
</comment>
<keyword evidence="4 5" id="KW-0472">Membrane</keyword>
<proteinExistence type="predicted"/>
<keyword evidence="3 5" id="KW-1133">Transmembrane helix</keyword>
<evidence type="ECO:0000256" key="4">
    <source>
        <dbReference type="ARBA" id="ARBA00023136"/>
    </source>
</evidence>
<evidence type="ECO:0000256" key="1">
    <source>
        <dbReference type="ARBA" id="ARBA00004141"/>
    </source>
</evidence>
<keyword evidence="2 5" id="KW-0812">Transmembrane</keyword>
<dbReference type="PANTHER" id="PTHR31465">
    <property type="entry name" value="PROTEIN RTA1-RELATED"/>
    <property type="match status" value="1"/>
</dbReference>
<dbReference type="PANTHER" id="PTHR31465:SF9">
    <property type="entry name" value="SPHINGOID LONG-CHAIN BASE TRANSPORTER RSB1"/>
    <property type="match status" value="1"/>
</dbReference>
<evidence type="ECO:0000256" key="3">
    <source>
        <dbReference type="ARBA" id="ARBA00022989"/>
    </source>
</evidence>
<protein>
    <recommendedName>
        <fullName evidence="8">RTA1-domain-containing protein</fullName>
    </recommendedName>
</protein>
<comment type="caution">
    <text evidence="6">The sequence shown here is derived from an EMBL/GenBank/DDBJ whole genome shotgun (WGS) entry which is preliminary data.</text>
</comment>
<feature type="transmembrane region" description="Helical" evidence="5">
    <location>
        <begin position="126"/>
        <end position="149"/>
    </location>
</feature>
<evidence type="ECO:0000313" key="6">
    <source>
        <dbReference type="EMBL" id="KAF4618707.1"/>
    </source>
</evidence>